<proteinExistence type="predicted"/>
<dbReference type="Proteomes" id="UP001607302">
    <property type="component" value="Unassembled WGS sequence"/>
</dbReference>
<dbReference type="AlphaFoldDB" id="A0ABD2A330"/>
<keyword evidence="2" id="KW-1185">Reference proteome</keyword>
<organism evidence="1 2">
    <name type="scientific">Vespula squamosa</name>
    <name type="common">Southern yellow jacket</name>
    <name type="synonym">Wasp</name>
    <dbReference type="NCBI Taxonomy" id="30214"/>
    <lineage>
        <taxon>Eukaryota</taxon>
        <taxon>Metazoa</taxon>
        <taxon>Ecdysozoa</taxon>
        <taxon>Arthropoda</taxon>
        <taxon>Hexapoda</taxon>
        <taxon>Insecta</taxon>
        <taxon>Pterygota</taxon>
        <taxon>Neoptera</taxon>
        <taxon>Endopterygota</taxon>
        <taxon>Hymenoptera</taxon>
        <taxon>Apocrita</taxon>
        <taxon>Aculeata</taxon>
        <taxon>Vespoidea</taxon>
        <taxon>Vespidae</taxon>
        <taxon>Vespinae</taxon>
        <taxon>Vespula</taxon>
    </lineage>
</organism>
<protein>
    <submittedName>
        <fullName evidence="1">Uncharacterized protein</fullName>
    </submittedName>
</protein>
<dbReference type="EMBL" id="JAUDFV010000155">
    <property type="protein sequence ID" value="KAL2714897.1"/>
    <property type="molecule type" value="Genomic_DNA"/>
</dbReference>
<evidence type="ECO:0000313" key="2">
    <source>
        <dbReference type="Proteomes" id="UP001607302"/>
    </source>
</evidence>
<evidence type="ECO:0000313" key="1">
    <source>
        <dbReference type="EMBL" id="KAL2714897.1"/>
    </source>
</evidence>
<name>A0ABD2A330_VESSQ</name>
<sequence length="117" mass="13786">MRDSYRRRVRRSHLFTSFALQRSRRWITMEKEETLRDSGPHRYRGPNIYTSTYESKSRIQSSVYREIDLQKGNGYSRLLPDDDDAAGNFLMAGLCDIDEIGSNETLCLEEAFFNDYK</sequence>
<comment type="caution">
    <text evidence="1">The sequence shown here is derived from an EMBL/GenBank/DDBJ whole genome shotgun (WGS) entry which is preliminary data.</text>
</comment>
<accession>A0ABD2A330</accession>
<reference evidence="1 2" key="1">
    <citation type="journal article" date="2024" name="Ann. Entomol. Soc. Am.">
        <title>Genomic analyses of the southern and eastern yellowjacket wasps (Hymenoptera: Vespidae) reveal evolutionary signatures of social life.</title>
        <authorList>
            <person name="Catto M.A."/>
            <person name="Caine P.B."/>
            <person name="Orr S.E."/>
            <person name="Hunt B.G."/>
            <person name="Goodisman M.A.D."/>
        </authorList>
    </citation>
    <scope>NUCLEOTIDE SEQUENCE [LARGE SCALE GENOMIC DNA]</scope>
    <source>
        <strain evidence="1">233</strain>
        <tissue evidence="1">Head and thorax</tissue>
    </source>
</reference>
<gene>
    <name evidence="1" type="ORF">V1478_014595</name>
</gene>